<feature type="compositionally biased region" description="Acidic residues" evidence="1">
    <location>
        <begin position="101"/>
        <end position="111"/>
    </location>
</feature>
<evidence type="ECO:0000313" key="3">
    <source>
        <dbReference type="Proteomes" id="UP001061282"/>
    </source>
</evidence>
<feature type="compositionally biased region" description="Basic and acidic residues" evidence="1">
    <location>
        <begin position="71"/>
        <end position="83"/>
    </location>
</feature>
<evidence type="ECO:0000256" key="1">
    <source>
        <dbReference type="SAM" id="MobiDB-lite"/>
    </source>
</evidence>
<organism evidence="2 3">
    <name type="scientific">Silvania confinis</name>
    <dbReference type="NCBI Taxonomy" id="2926470"/>
    <lineage>
        <taxon>Bacteria</taxon>
        <taxon>Pseudomonadati</taxon>
        <taxon>Pseudomonadota</taxon>
        <taxon>Gammaproteobacteria</taxon>
        <taxon>Enterobacterales</taxon>
        <taxon>Enterobacteriaceae</taxon>
        <taxon>Silvania</taxon>
    </lineage>
</organism>
<reference evidence="2" key="1">
    <citation type="submission" date="2022-05" db="EMBL/GenBank/DDBJ databases">
        <title>Description of a novel species of Leclercia; Leclercia tamurae and the Proposal for a Novel Genus Silvania gen. nov. Containing Two Novel Species Silvania hatchlandensis sp. nov. and Silvania confinis sp. nov. Isolated from the Rhizosphere of Oak.</title>
        <authorList>
            <person name="Maddock D.W."/>
            <person name="Brady C.L."/>
            <person name="Denman S."/>
            <person name="Arnold D."/>
        </authorList>
    </citation>
    <scope>NUCLEOTIDE SEQUENCE</scope>
    <source>
        <strain evidence="2">H4N4</strain>
    </source>
</reference>
<protein>
    <recommendedName>
        <fullName evidence="4">Lipoprotein</fullName>
    </recommendedName>
</protein>
<name>A0A9J6QIJ1_9ENTR</name>
<comment type="caution">
    <text evidence="2">The sequence shown here is derived from an EMBL/GenBank/DDBJ whole genome shotgun (WGS) entry which is preliminary data.</text>
</comment>
<feature type="region of interest" description="Disordered" evidence="1">
    <location>
        <begin position="64"/>
        <end position="83"/>
    </location>
</feature>
<keyword evidence="3" id="KW-1185">Reference proteome</keyword>
<gene>
    <name evidence="2" type="ORF">M8013_05270</name>
</gene>
<dbReference type="RefSeq" id="WP_271266761.1">
    <property type="nucleotide sequence ID" value="NZ_JAMGZJ010000069.1"/>
</dbReference>
<dbReference type="AlphaFoldDB" id="A0A9J6QIJ1"/>
<feature type="region of interest" description="Disordered" evidence="1">
    <location>
        <begin position="90"/>
        <end position="111"/>
    </location>
</feature>
<evidence type="ECO:0008006" key="4">
    <source>
        <dbReference type="Google" id="ProtNLM"/>
    </source>
</evidence>
<accession>A0A9J6QIJ1</accession>
<proteinExistence type="predicted"/>
<dbReference type="PROSITE" id="PS51257">
    <property type="entry name" value="PROKAR_LIPOPROTEIN"/>
    <property type="match status" value="1"/>
</dbReference>
<dbReference type="Proteomes" id="UP001061282">
    <property type="component" value="Unassembled WGS sequence"/>
</dbReference>
<evidence type="ECO:0000313" key="2">
    <source>
        <dbReference type="EMBL" id="MCU6668173.1"/>
    </source>
</evidence>
<sequence length="111" mass="11938">MIRPTPALLLAGSLLLAGCDMELSQDAKAKVEETTQAAESLKNTFNSEVQKAKESALTTTQETIASNLSEETNKQIDSVKQKAEDIGNMKVSDLLSFGGESEAESEEEESQ</sequence>
<dbReference type="EMBL" id="JAMGZJ010000069">
    <property type="protein sequence ID" value="MCU6668173.1"/>
    <property type="molecule type" value="Genomic_DNA"/>
</dbReference>